<dbReference type="EMBL" id="GISG01234898">
    <property type="protein sequence ID" value="MBA4667284.1"/>
    <property type="molecule type" value="Transcribed_RNA"/>
</dbReference>
<dbReference type="AlphaFoldDB" id="A0A7C9EFR5"/>
<dbReference type="EMBL" id="GISG01234896">
    <property type="protein sequence ID" value="MBA4667282.1"/>
    <property type="molecule type" value="Transcribed_RNA"/>
</dbReference>
<reference evidence="1" key="1">
    <citation type="journal article" date="2013" name="J. Plant Res.">
        <title>Effect of fungi and light on seed germination of three Opuntia species from semiarid lands of central Mexico.</title>
        <authorList>
            <person name="Delgado-Sanchez P."/>
            <person name="Jimenez-Bremont J.F."/>
            <person name="Guerrero-Gonzalez Mde L."/>
            <person name="Flores J."/>
        </authorList>
    </citation>
    <scope>NUCLEOTIDE SEQUENCE</scope>
    <source>
        <tissue evidence="1">Cladode</tissue>
    </source>
</reference>
<reference evidence="1" key="2">
    <citation type="submission" date="2020-07" db="EMBL/GenBank/DDBJ databases">
        <authorList>
            <person name="Vera ALvarez R."/>
            <person name="Arias-Moreno D.M."/>
            <person name="Jimenez-Jacinto V."/>
            <person name="Jimenez-Bremont J.F."/>
            <person name="Swaminathan K."/>
            <person name="Moose S.P."/>
            <person name="Guerrero-Gonzalez M.L."/>
            <person name="Marino-Ramirez L."/>
            <person name="Landsman D."/>
            <person name="Rodriguez-Kessler M."/>
            <person name="Delgado-Sanchez P."/>
        </authorList>
    </citation>
    <scope>NUCLEOTIDE SEQUENCE</scope>
    <source>
        <tissue evidence="1">Cladode</tissue>
    </source>
</reference>
<proteinExistence type="predicted"/>
<sequence>MILSYSFRIPLASISSHICMSRDRSKSATVLMAKGTPPHFSKTFLANFALVESNISSPTLCLNRDQLSASVNPGNSCIQGSSMNCLEALSVFNFVNTCLLREITKIVLPFNSLMSCKQHLKGSHSVRNVSQTSSRTRKNFFPSNFSWSLSLIVSMSEMMYRSPSWSSMLRNNTGKSKSCETQIQICSLKYCFTSTALNMLWDTAVFPRPAIP</sequence>
<accession>A0A7C9EFR5</accession>
<dbReference type="EMBL" id="GISG01234897">
    <property type="protein sequence ID" value="MBA4667283.1"/>
    <property type="molecule type" value="Transcribed_RNA"/>
</dbReference>
<protein>
    <submittedName>
        <fullName evidence="1">Uncharacterized protein</fullName>
    </submittedName>
</protein>
<evidence type="ECO:0000313" key="1">
    <source>
        <dbReference type="EMBL" id="MBA4667282.1"/>
    </source>
</evidence>
<organism evidence="1">
    <name type="scientific">Opuntia streptacantha</name>
    <name type="common">Prickly pear cactus</name>
    <name type="synonym">Opuntia cardona</name>
    <dbReference type="NCBI Taxonomy" id="393608"/>
    <lineage>
        <taxon>Eukaryota</taxon>
        <taxon>Viridiplantae</taxon>
        <taxon>Streptophyta</taxon>
        <taxon>Embryophyta</taxon>
        <taxon>Tracheophyta</taxon>
        <taxon>Spermatophyta</taxon>
        <taxon>Magnoliopsida</taxon>
        <taxon>eudicotyledons</taxon>
        <taxon>Gunneridae</taxon>
        <taxon>Pentapetalae</taxon>
        <taxon>Caryophyllales</taxon>
        <taxon>Cactineae</taxon>
        <taxon>Cactaceae</taxon>
        <taxon>Opuntioideae</taxon>
        <taxon>Opuntia</taxon>
    </lineage>
</organism>
<name>A0A7C9EFR5_OPUST</name>